<dbReference type="eggNOG" id="COG2072">
    <property type="taxonomic scope" value="Bacteria"/>
</dbReference>
<organism evidence="6 7">
    <name type="scientific">Micrococcus luteus (strain ATCC 4698 / DSM 20030 / JCM 1464 / CCM 169 / CCUG 5858 / IAM 1056 / NBRC 3333 / NCIMB 9278 / NCTC 2665 / VKM Ac-2230)</name>
    <name type="common">Micrococcus lysodeikticus</name>
    <dbReference type="NCBI Taxonomy" id="465515"/>
    <lineage>
        <taxon>Bacteria</taxon>
        <taxon>Bacillati</taxon>
        <taxon>Actinomycetota</taxon>
        <taxon>Actinomycetes</taxon>
        <taxon>Micrococcales</taxon>
        <taxon>Micrococcaceae</taxon>
        <taxon>Micrococcus</taxon>
    </lineage>
</organism>
<gene>
    <name evidence="6" type="ordered locus">Mlut_07290</name>
</gene>
<dbReference type="PANTHER" id="PTHR43539">
    <property type="entry name" value="FLAVIN-BINDING MONOOXYGENASE-LIKE PROTEIN (AFU_ORTHOLOGUE AFUA_4G09220)"/>
    <property type="match status" value="1"/>
</dbReference>
<dbReference type="GO" id="GO:0050661">
    <property type="term" value="F:NADP binding"/>
    <property type="evidence" value="ECO:0007669"/>
    <property type="project" value="InterPro"/>
</dbReference>
<dbReference type="Proteomes" id="UP000000738">
    <property type="component" value="Chromosome"/>
</dbReference>
<keyword evidence="3" id="KW-0274">FAD</keyword>
<feature type="compositionally biased region" description="Low complexity" evidence="5">
    <location>
        <begin position="39"/>
        <end position="55"/>
    </location>
</feature>
<evidence type="ECO:0000313" key="6">
    <source>
        <dbReference type="EMBL" id="ACS30261.1"/>
    </source>
</evidence>
<accession>C5C9V9</accession>
<dbReference type="STRING" id="465515.Mlut_07290"/>
<dbReference type="EMBL" id="CP001628">
    <property type="protein sequence ID" value="ACS30261.1"/>
    <property type="molecule type" value="Genomic_DNA"/>
</dbReference>
<evidence type="ECO:0000256" key="2">
    <source>
        <dbReference type="ARBA" id="ARBA00022630"/>
    </source>
</evidence>
<feature type="region of interest" description="Disordered" evidence="5">
    <location>
        <begin position="1"/>
        <end position="55"/>
    </location>
</feature>
<evidence type="ECO:0000313" key="7">
    <source>
        <dbReference type="Proteomes" id="UP000000738"/>
    </source>
</evidence>
<keyword evidence="7" id="KW-1185">Reference proteome</keyword>
<dbReference type="GO" id="GO:0004499">
    <property type="term" value="F:N,N-dimethylaniline monooxygenase activity"/>
    <property type="evidence" value="ECO:0007669"/>
    <property type="project" value="InterPro"/>
</dbReference>
<keyword evidence="4" id="KW-0560">Oxidoreductase</keyword>
<evidence type="ECO:0000256" key="4">
    <source>
        <dbReference type="ARBA" id="ARBA00023002"/>
    </source>
</evidence>
<keyword evidence="2" id="KW-0285">Flavoprotein</keyword>
<feature type="compositionally biased region" description="Basic residues" evidence="5">
    <location>
        <begin position="1"/>
        <end position="31"/>
    </location>
</feature>
<comment type="similarity">
    <text evidence="1">Belongs to the FAD-binding monooxygenase family.</text>
</comment>
<dbReference type="HOGENOM" id="CLU_006909_1_2_11"/>
<proteinExistence type="inferred from homology"/>
<dbReference type="InterPro" id="IPR020946">
    <property type="entry name" value="Flavin_mOase-like"/>
</dbReference>
<dbReference type="EnsemblBacteria" id="ACS30261">
    <property type="protein sequence ID" value="ACS30261"/>
    <property type="gene ID" value="Mlut_07290"/>
</dbReference>
<reference evidence="7" key="1">
    <citation type="journal article" date="2010" name="J. Bacteriol.">
        <title>Genome sequence of the Fleming strain of Micrococcus luteus, a simple free-living actinobacterium.</title>
        <authorList>
            <person name="Young M."/>
            <person name="Artsatbanov V."/>
            <person name="Beller H.R."/>
            <person name="Chandra G."/>
            <person name="Chater K.F."/>
            <person name="Dover L.G."/>
            <person name="Goh E.B."/>
            <person name="Kahan T."/>
            <person name="Kaprelyants A.S."/>
            <person name="Kyrpides N."/>
            <person name="Lapidus A."/>
            <person name="Lowry S.R."/>
            <person name="Lykidis A."/>
            <person name="Mahillon J."/>
            <person name="Markowitz V."/>
            <person name="Mavromatis K."/>
            <person name="Mukamolova G.V."/>
            <person name="Oren A."/>
            <person name="Rokem J.S."/>
            <person name="Smith M.C."/>
            <person name="Young D.I."/>
            <person name="Greenblatt C.L."/>
        </authorList>
    </citation>
    <scope>NUCLEOTIDE SEQUENCE [LARGE SCALE GENOMIC DNA]</scope>
    <source>
        <strain evidence="7">ATCC 4698 / DSM 20030 / JCM 1464 / NBRC 3333 / NCIMB 9278 / NCTC 2665 / VKM Ac-2230</strain>
    </source>
</reference>
<name>C5C9V9_MICLC</name>
<dbReference type="PRINTS" id="PR00411">
    <property type="entry name" value="PNDRDTASEI"/>
</dbReference>
<dbReference type="KEGG" id="mlu:Mlut_07290"/>
<dbReference type="PRINTS" id="PR00368">
    <property type="entry name" value="FADPNR"/>
</dbReference>
<protein>
    <submittedName>
        <fullName evidence="6">Predicted flavoprotein involved in K+ transport</fullName>
    </submittedName>
</protein>
<dbReference type="SUPFAM" id="SSF51905">
    <property type="entry name" value="FAD/NAD(P)-binding domain"/>
    <property type="match status" value="1"/>
</dbReference>
<evidence type="ECO:0000256" key="1">
    <source>
        <dbReference type="ARBA" id="ARBA00010139"/>
    </source>
</evidence>
<dbReference type="InterPro" id="IPR036188">
    <property type="entry name" value="FAD/NAD-bd_sf"/>
</dbReference>
<evidence type="ECO:0000256" key="5">
    <source>
        <dbReference type="SAM" id="MobiDB-lite"/>
    </source>
</evidence>
<dbReference type="AlphaFoldDB" id="C5C9V9"/>
<dbReference type="GO" id="GO:0050660">
    <property type="term" value="F:flavin adenine dinucleotide binding"/>
    <property type="evidence" value="ECO:0007669"/>
    <property type="project" value="InterPro"/>
</dbReference>
<dbReference type="Pfam" id="PF00743">
    <property type="entry name" value="FMO-like"/>
    <property type="match status" value="1"/>
</dbReference>
<dbReference type="PANTHER" id="PTHR43539:SF78">
    <property type="entry name" value="FLAVIN-CONTAINING MONOOXYGENASE"/>
    <property type="match status" value="1"/>
</dbReference>
<evidence type="ECO:0000256" key="3">
    <source>
        <dbReference type="ARBA" id="ARBA00022827"/>
    </source>
</evidence>
<dbReference type="Gene3D" id="3.50.50.60">
    <property type="entry name" value="FAD/NAD(P)-binding domain"/>
    <property type="match status" value="1"/>
</dbReference>
<dbReference type="InterPro" id="IPR050982">
    <property type="entry name" value="Auxin_biosynth/cation_transpt"/>
</dbReference>
<sequence length="447" mass="47902">MPGRARRPHPRRARKGRGRSVTRGRQRRKIHMGVESTGRRAWATGAPAPGPPTTRTYPAGMTAFPSPAPPQPGRTGRATVVVIGAGQAGLSAAYHLHRRGFVGLSPDDDGAAGVPEDAPGTFVVLDAETAPGGAWKHRWDSLTMATVNHIHELPGDPVPPADPAARANALLPAYFADYEARFALPIRRPVRVRRVERIGEPGRARGFFVRADGAPGTWRADFVVNATGTWTSPRWPSVPGMRSFRGQQLHTRDYVSKDEFAGQRVVIVGMGVSATQLLAEISTVADTLWVTRREPRWQDSAAPGALAESVRGVDERTRAGLPPGSVVVATGMHRSPWVREAESRGVLVRHPMFTAVEPDGVRMPDGSFEPADVILWATGFRPAIRHLAPLRLRTPAGGIRVAGGRALDEPRLFLLGYGPSQSTVGANRAGRDAVRAILADLAGPASG</sequence>